<name>A0ABN7V3G1_GIGMA</name>
<dbReference type="EMBL" id="CAJVQB010009013">
    <property type="protein sequence ID" value="CAG8725703.1"/>
    <property type="molecule type" value="Genomic_DNA"/>
</dbReference>
<sequence>MPERLTKFVYIYCNYHFNLPYQESVSTIASHTHIESYSFKETYKPDIGIWKNSDFDSNYKDDIISCDEYITQESDEEISSSNNENFLNQSD</sequence>
<gene>
    <name evidence="1" type="ORF">GMARGA_LOCUS13911</name>
</gene>
<proteinExistence type="predicted"/>
<evidence type="ECO:0000313" key="1">
    <source>
        <dbReference type="EMBL" id="CAG8725703.1"/>
    </source>
</evidence>
<keyword evidence="2" id="KW-1185">Reference proteome</keyword>
<evidence type="ECO:0000313" key="2">
    <source>
        <dbReference type="Proteomes" id="UP000789901"/>
    </source>
</evidence>
<dbReference type="Proteomes" id="UP000789901">
    <property type="component" value="Unassembled WGS sequence"/>
</dbReference>
<feature type="non-terminal residue" evidence="1">
    <location>
        <position position="91"/>
    </location>
</feature>
<reference evidence="1 2" key="1">
    <citation type="submission" date="2021-06" db="EMBL/GenBank/DDBJ databases">
        <authorList>
            <person name="Kallberg Y."/>
            <person name="Tangrot J."/>
            <person name="Rosling A."/>
        </authorList>
    </citation>
    <scope>NUCLEOTIDE SEQUENCE [LARGE SCALE GENOMIC DNA]</scope>
    <source>
        <strain evidence="1 2">120-4 pot B 10/14</strain>
    </source>
</reference>
<protein>
    <submittedName>
        <fullName evidence="1">21423_t:CDS:1</fullName>
    </submittedName>
</protein>
<accession>A0ABN7V3G1</accession>
<comment type="caution">
    <text evidence="1">The sequence shown here is derived from an EMBL/GenBank/DDBJ whole genome shotgun (WGS) entry which is preliminary data.</text>
</comment>
<organism evidence="1 2">
    <name type="scientific">Gigaspora margarita</name>
    <dbReference type="NCBI Taxonomy" id="4874"/>
    <lineage>
        <taxon>Eukaryota</taxon>
        <taxon>Fungi</taxon>
        <taxon>Fungi incertae sedis</taxon>
        <taxon>Mucoromycota</taxon>
        <taxon>Glomeromycotina</taxon>
        <taxon>Glomeromycetes</taxon>
        <taxon>Diversisporales</taxon>
        <taxon>Gigasporaceae</taxon>
        <taxon>Gigaspora</taxon>
    </lineage>
</organism>